<feature type="compositionally biased region" description="Polar residues" evidence="1">
    <location>
        <begin position="345"/>
        <end position="363"/>
    </location>
</feature>
<gene>
    <name evidence="2" type="ORF">AVDCRST_MAG14-1266</name>
</gene>
<evidence type="ECO:0000256" key="1">
    <source>
        <dbReference type="SAM" id="MobiDB-lite"/>
    </source>
</evidence>
<name>A0A6J4QSM0_9ACTN</name>
<feature type="compositionally biased region" description="Basic and acidic residues" evidence="1">
    <location>
        <begin position="288"/>
        <end position="299"/>
    </location>
</feature>
<dbReference type="EMBL" id="CADCVG010000052">
    <property type="protein sequence ID" value="CAA9453670.1"/>
    <property type="molecule type" value="Genomic_DNA"/>
</dbReference>
<feature type="region of interest" description="Disordered" evidence="1">
    <location>
        <begin position="407"/>
        <end position="440"/>
    </location>
</feature>
<feature type="compositionally biased region" description="Polar residues" evidence="1">
    <location>
        <begin position="302"/>
        <end position="311"/>
    </location>
</feature>
<organism evidence="2">
    <name type="scientific">uncultured Rubrobacteraceae bacterium</name>
    <dbReference type="NCBI Taxonomy" id="349277"/>
    <lineage>
        <taxon>Bacteria</taxon>
        <taxon>Bacillati</taxon>
        <taxon>Actinomycetota</taxon>
        <taxon>Rubrobacteria</taxon>
        <taxon>Rubrobacterales</taxon>
        <taxon>Rubrobacteraceae</taxon>
        <taxon>environmental samples</taxon>
    </lineage>
</organism>
<evidence type="ECO:0000313" key="2">
    <source>
        <dbReference type="EMBL" id="CAA9453670.1"/>
    </source>
</evidence>
<reference evidence="2" key="1">
    <citation type="submission" date="2020-02" db="EMBL/GenBank/DDBJ databases">
        <authorList>
            <person name="Meier V. D."/>
        </authorList>
    </citation>
    <scope>NUCLEOTIDE SEQUENCE</scope>
    <source>
        <strain evidence="2">AVDCRST_MAG14</strain>
    </source>
</reference>
<feature type="region of interest" description="Disordered" evidence="1">
    <location>
        <begin position="21"/>
        <end position="395"/>
    </location>
</feature>
<dbReference type="AlphaFoldDB" id="A0A6J4QSM0"/>
<accession>A0A6J4QSM0</accession>
<protein>
    <submittedName>
        <fullName evidence="2">Uncharacterized protein</fullName>
    </submittedName>
</protein>
<feature type="compositionally biased region" description="Basic and acidic residues" evidence="1">
    <location>
        <begin position="59"/>
        <end position="84"/>
    </location>
</feature>
<proteinExistence type="predicted"/>
<sequence length="440" mass="46303">MGDFLTRLAERTLGVSPVVQPLKPSMFAPQPVGSGWETDAPEPSGEVDRPQVPPAAVTRPDRDAAAMARRDDNDNTASARHDEMVPPEGSPPDVRPAGGGPIRATARHEDRSNVGTIAPERSRDATGMQPGSHGAAEPAPTRHDEPSAASRRVLSEDSPPGPRPAEGVPEDRTTPYLAGARLEQGRGPVPQPLPGTTEAAPDSFASSVTPLVRESPPAREALAGRSDSPPATPAHPRRTPDTPSNPSPSADVRPSESNVVTSGQEDDRQEPSRLTTRHPQIPSGARTETFRHNEPDTEQRVIFSSPSQRVLSESLPVGLSPAKDESGRVTLRPAGPLVEPGRGATVSSRPSPDAQASANTPRPVTTKAARPRSEGHPEWGSQESLAAAPGSSAPTVRVSIGRIEVRAITPPPAPPAQRPARLGPALSLDDYLKQRNGGQR</sequence>